<dbReference type="RefSeq" id="WP_099293822.1">
    <property type="nucleotide sequence ID" value="NZ_JACOOH010000010.1"/>
</dbReference>
<evidence type="ECO:0000313" key="2">
    <source>
        <dbReference type="Proteomes" id="UP000646484"/>
    </source>
</evidence>
<dbReference type="Proteomes" id="UP000646484">
    <property type="component" value="Unassembled WGS sequence"/>
</dbReference>
<protein>
    <submittedName>
        <fullName evidence="1">Uncharacterized protein</fullName>
    </submittedName>
</protein>
<comment type="caution">
    <text evidence="1">The sequence shown here is derived from an EMBL/GenBank/DDBJ whole genome shotgun (WGS) entry which is preliminary data.</text>
</comment>
<sequence>MKAEDKDNRDEKKWGNVNEFLAKNASQLNIMEEEIDVEVQHHFMALLEFLMKDKTKFKMLIEEAPQLTDELYNESVSEDKKRKILAVLATINDIAIYRKIEAFQKEDTPLKKWATVALQQSRMLIQSSLLDESTVFVSTGLGGHGTLLRYFCVYIANEGVVIQPFQWDIAKKETELVVTKAKGEIESSEHFDKYIMFTLLLPIDAGLKEIFETIINECNTYGNFLKENIIITNVKKLTLEEIDGIVNSKNPKQDRKISPASDL</sequence>
<organism evidence="1 2">
    <name type="scientific">Butyricimonas hominis</name>
    <dbReference type="NCBI Taxonomy" id="2763032"/>
    <lineage>
        <taxon>Bacteria</taxon>
        <taxon>Pseudomonadati</taxon>
        <taxon>Bacteroidota</taxon>
        <taxon>Bacteroidia</taxon>
        <taxon>Bacteroidales</taxon>
        <taxon>Odoribacteraceae</taxon>
        <taxon>Butyricimonas</taxon>
    </lineage>
</organism>
<gene>
    <name evidence="1" type="ORF">H8S64_19770</name>
</gene>
<proteinExistence type="predicted"/>
<dbReference type="EMBL" id="JACOOH010000010">
    <property type="protein sequence ID" value="MBC5623338.1"/>
    <property type="molecule type" value="Genomic_DNA"/>
</dbReference>
<evidence type="ECO:0000313" key="1">
    <source>
        <dbReference type="EMBL" id="MBC5623338.1"/>
    </source>
</evidence>
<reference evidence="1 2" key="1">
    <citation type="submission" date="2020-08" db="EMBL/GenBank/DDBJ databases">
        <title>Genome public.</title>
        <authorList>
            <person name="Liu C."/>
            <person name="Sun Q."/>
        </authorList>
    </citation>
    <scope>NUCLEOTIDE SEQUENCE [LARGE SCALE GENOMIC DNA]</scope>
    <source>
        <strain evidence="1 2">NSJ-56</strain>
    </source>
</reference>
<name>A0ABR7D5X4_9BACT</name>
<keyword evidence="2" id="KW-1185">Reference proteome</keyword>
<accession>A0ABR7D5X4</accession>